<evidence type="ECO:0000256" key="1">
    <source>
        <dbReference type="ARBA" id="ARBA00022737"/>
    </source>
</evidence>
<evidence type="ECO:0000313" key="4">
    <source>
        <dbReference type="EMBL" id="KAH7548584.1"/>
    </source>
</evidence>
<name>A0ABQ8H5K5_9ROSI</name>
<evidence type="ECO:0000256" key="2">
    <source>
        <dbReference type="ARBA" id="ARBA00022786"/>
    </source>
</evidence>
<dbReference type="Pfam" id="PF25598">
    <property type="entry name" value="ARM_PUB"/>
    <property type="match status" value="1"/>
</dbReference>
<evidence type="ECO:0000259" key="3">
    <source>
        <dbReference type="Pfam" id="PF25598"/>
    </source>
</evidence>
<dbReference type="PANTHER" id="PTHR23315">
    <property type="entry name" value="U BOX DOMAIN-CONTAINING"/>
    <property type="match status" value="1"/>
</dbReference>
<evidence type="ECO:0000313" key="5">
    <source>
        <dbReference type="Proteomes" id="UP000827721"/>
    </source>
</evidence>
<proteinExistence type="predicted"/>
<keyword evidence="5" id="KW-1185">Reference proteome</keyword>
<keyword evidence="2" id="KW-0833">Ubl conjugation pathway</keyword>
<feature type="domain" description="U-box" evidence="3">
    <location>
        <begin position="12"/>
        <end position="294"/>
    </location>
</feature>
<keyword evidence="1" id="KW-0677">Repeat</keyword>
<gene>
    <name evidence="4" type="ORF">JRO89_XS14G0172700</name>
</gene>
<dbReference type="SMART" id="SM00185">
    <property type="entry name" value="ARM"/>
    <property type="match status" value="3"/>
</dbReference>
<dbReference type="InterPro" id="IPR016024">
    <property type="entry name" value="ARM-type_fold"/>
</dbReference>
<reference evidence="4 5" key="1">
    <citation type="submission" date="2021-02" db="EMBL/GenBank/DDBJ databases">
        <title>Plant Genome Project.</title>
        <authorList>
            <person name="Zhang R.-G."/>
        </authorList>
    </citation>
    <scope>NUCLEOTIDE SEQUENCE [LARGE SCALE GENOMIC DNA]</scope>
    <source>
        <tissue evidence="4">Leaves</tissue>
    </source>
</reference>
<dbReference type="InterPro" id="IPR011989">
    <property type="entry name" value="ARM-like"/>
</dbReference>
<accession>A0ABQ8H5K5</accession>
<sequence>MEVKRRTVLSLVAKLGSVSEQTRAEALAELRLISKHDAEIRPAIADAGAIPYLADILYSTSHPAQEDAAATMLNLSITSRDALMSTRGLLDAISHALRHHSSSTSPDAVQSCAATLHSVLVVDSYRPIIGSKRDIIHSLVEIIRSRNSPPRSIKDALKALFGIALYPLNRQQVIELGAVQPLFSLIVNEGRVGIVEDASAVVAQLAGCEESVDEFKRVSGLDVLVDLLDMGTGSSDRVRENAVSALLNLVRCGGERVGKDVREMGLKVMDGITDVAENGSAKGKTKAVALLKVLLQGNSVRDSRSGYSLNQSCSF</sequence>
<dbReference type="Gene3D" id="1.25.10.10">
    <property type="entry name" value="Leucine-rich Repeat Variant"/>
    <property type="match status" value="1"/>
</dbReference>
<protein>
    <recommendedName>
        <fullName evidence="3">U-box domain-containing protein</fullName>
    </recommendedName>
</protein>
<organism evidence="4 5">
    <name type="scientific">Xanthoceras sorbifolium</name>
    <dbReference type="NCBI Taxonomy" id="99658"/>
    <lineage>
        <taxon>Eukaryota</taxon>
        <taxon>Viridiplantae</taxon>
        <taxon>Streptophyta</taxon>
        <taxon>Embryophyta</taxon>
        <taxon>Tracheophyta</taxon>
        <taxon>Spermatophyta</taxon>
        <taxon>Magnoliopsida</taxon>
        <taxon>eudicotyledons</taxon>
        <taxon>Gunneridae</taxon>
        <taxon>Pentapetalae</taxon>
        <taxon>rosids</taxon>
        <taxon>malvids</taxon>
        <taxon>Sapindales</taxon>
        <taxon>Sapindaceae</taxon>
        <taxon>Xanthoceroideae</taxon>
        <taxon>Xanthoceras</taxon>
    </lineage>
</organism>
<dbReference type="EMBL" id="JAFEMO010000014">
    <property type="protein sequence ID" value="KAH7548584.1"/>
    <property type="molecule type" value="Genomic_DNA"/>
</dbReference>
<dbReference type="SUPFAM" id="SSF48371">
    <property type="entry name" value="ARM repeat"/>
    <property type="match status" value="1"/>
</dbReference>
<dbReference type="Proteomes" id="UP000827721">
    <property type="component" value="Unassembled WGS sequence"/>
</dbReference>
<dbReference type="PANTHER" id="PTHR23315:SF238">
    <property type="entry name" value="ARM REPEAT SUPERFAMILY PROTEIN"/>
    <property type="match status" value="1"/>
</dbReference>
<comment type="caution">
    <text evidence="4">The sequence shown here is derived from an EMBL/GenBank/DDBJ whole genome shotgun (WGS) entry which is preliminary data.</text>
</comment>
<dbReference type="InterPro" id="IPR000225">
    <property type="entry name" value="Armadillo"/>
</dbReference>
<dbReference type="InterPro" id="IPR058678">
    <property type="entry name" value="ARM_PUB"/>
</dbReference>